<organism evidence="7 8">
    <name type="scientific">Nonomuraea insulae</name>
    <dbReference type="NCBI Taxonomy" id="1616787"/>
    <lineage>
        <taxon>Bacteria</taxon>
        <taxon>Bacillati</taxon>
        <taxon>Actinomycetota</taxon>
        <taxon>Actinomycetes</taxon>
        <taxon>Streptosporangiales</taxon>
        <taxon>Streptosporangiaceae</taxon>
        <taxon>Nonomuraea</taxon>
    </lineage>
</organism>
<dbReference type="SUPFAM" id="SSF46689">
    <property type="entry name" value="Homeodomain-like"/>
    <property type="match status" value="2"/>
</dbReference>
<feature type="DNA-binding region" description="H-T-H motif" evidence="5">
    <location>
        <begin position="256"/>
        <end position="275"/>
    </location>
</feature>
<dbReference type="PANTHER" id="PTHR30055">
    <property type="entry name" value="HTH-TYPE TRANSCRIPTIONAL REGULATOR RUTR"/>
    <property type="match status" value="1"/>
</dbReference>
<sequence length="423" mass="45557">MEATCSEDVSPPAEHTRRSELLRIAAEVFSRAGYSGTSLRDIADAAGILAGSLYHHFPSKESLAIELISAFHTEIDALADVPEKDAAHPLTGIVEFAEQVGRIAERHRAAVQMCRYDAPSSATEALSTLVRREPLGLNSRWAKLLNDARESGAIRAEVDPPMLRTVLSGAVLDLALLAGPDPTVGLVRSLTSLLLHGLATDRRAPARLDASAASRIAADHVTTWSALAAATGEGRRDLILATARQEFARRGYEATTIRDIAAASGVRPSSIYRHFTSKQEILTGIVERFSRFLLAGYEAVAGARSTAAERLDALCRLMASAGSLFQPEFVIVKDWWRVLNSPADAPPEDNATRLRLLESVISDGIAAGEFVRPRDPALLAVAMRATLWVPLGDSASAQRHVFLRQCLLDGAASAEERESIQSL</sequence>
<reference evidence="8" key="1">
    <citation type="journal article" date="2019" name="Int. J. Syst. Evol. Microbiol.">
        <title>The Global Catalogue of Microorganisms (GCM) 10K type strain sequencing project: providing services to taxonomists for standard genome sequencing and annotation.</title>
        <authorList>
            <consortium name="The Broad Institute Genomics Platform"/>
            <consortium name="The Broad Institute Genome Sequencing Center for Infectious Disease"/>
            <person name="Wu L."/>
            <person name="Ma J."/>
        </authorList>
    </citation>
    <scope>NUCLEOTIDE SEQUENCE [LARGE SCALE GENOMIC DNA]</scope>
    <source>
        <strain evidence="8">CCUG 53903</strain>
    </source>
</reference>
<proteinExistence type="predicted"/>
<evidence type="ECO:0000313" key="7">
    <source>
        <dbReference type="EMBL" id="MFC5835660.1"/>
    </source>
</evidence>
<evidence type="ECO:0000259" key="6">
    <source>
        <dbReference type="PROSITE" id="PS50977"/>
    </source>
</evidence>
<feature type="domain" description="HTH tetR-type" evidence="6">
    <location>
        <begin position="15"/>
        <end position="75"/>
    </location>
</feature>
<feature type="domain" description="HTH tetR-type" evidence="6">
    <location>
        <begin position="233"/>
        <end position="293"/>
    </location>
</feature>
<dbReference type="Gene3D" id="1.10.10.60">
    <property type="entry name" value="Homeodomain-like"/>
    <property type="match status" value="1"/>
</dbReference>
<keyword evidence="1" id="KW-0678">Repressor</keyword>
<evidence type="ECO:0000313" key="8">
    <source>
        <dbReference type="Proteomes" id="UP001596058"/>
    </source>
</evidence>
<comment type="caution">
    <text evidence="7">The sequence shown here is derived from an EMBL/GenBank/DDBJ whole genome shotgun (WGS) entry which is preliminary data.</text>
</comment>
<dbReference type="PANTHER" id="PTHR30055:SF175">
    <property type="entry name" value="HTH-TYPE TRANSCRIPTIONAL REPRESSOR KSTR2"/>
    <property type="match status" value="1"/>
</dbReference>
<dbReference type="InterPro" id="IPR036271">
    <property type="entry name" value="Tet_transcr_reg_TetR-rel_C_sf"/>
</dbReference>
<dbReference type="PROSITE" id="PS50977">
    <property type="entry name" value="HTH_TETR_2"/>
    <property type="match status" value="2"/>
</dbReference>
<keyword evidence="8" id="KW-1185">Reference proteome</keyword>
<dbReference type="EMBL" id="JBHSPA010000135">
    <property type="protein sequence ID" value="MFC5835660.1"/>
    <property type="molecule type" value="Genomic_DNA"/>
</dbReference>
<evidence type="ECO:0000256" key="2">
    <source>
        <dbReference type="ARBA" id="ARBA00023015"/>
    </source>
</evidence>
<keyword evidence="2" id="KW-0805">Transcription regulation</keyword>
<evidence type="ECO:0000256" key="3">
    <source>
        <dbReference type="ARBA" id="ARBA00023125"/>
    </source>
</evidence>
<evidence type="ECO:0000256" key="1">
    <source>
        <dbReference type="ARBA" id="ARBA00022491"/>
    </source>
</evidence>
<dbReference type="PRINTS" id="PR00455">
    <property type="entry name" value="HTHTETR"/>
</dbReference>
<protein>
    <submittedName>
        <fullName evidence="7">TetR/AcrR family transcriptional regulator</fullName>
    </submittedName>
</protein>
<dbReference type="InterPro" id="IPR050109">
    <property type="entry name" value="HTH-type_TetR-like_transc_reg"/>
</dbReference>
<dbReference type="InterPro" id="IPR001647">
    <property type="entry name" value="HTH_TetR"/>
</dbReference>
<evidence type="ECO:0000256" key="4">
    <source>
        <dbReference type="ARBA" id="ARBA00023163"/>
    </source>
</evidence>
<feature type="DNA-binding region" description="H-T-H motif" evidence="5">
    <location>
        <begin position="38"/>
        <end position="57"/>
    </location>
</feature>
<dbReference type="Proteomes" id="UP001596058">
    <property type="component" value="Unassembled WGS sequence"/>
</dbReference>
<evidence type="ECO:0000256" key="5">
    <source>
        <dbReference type="PROSITE-ProRule" id="PRU00335"/>
    </source>
</evidence>
<keyword evidence="4" id="KW-0804">Transcription</keyword>
<dbReference type="SUPFAM" id="SSF48498">
    <property type="entry name" value="Tetracyclin repressor-like, C-terminal domain"/>
    <property type="match status" value="1"/>
</dbReference>
<dbReference type="RefSeq" id="WP_379525074.1">
    <property type="nucleotide sequence ID" value="NZ_JBHSPA010000135.1"/>
</dbReference>
<name>A0ABW1DF64_9ACTN</name>
<keyword evidence="3 5" id="KW-0238">DNA-binding</keyword>
<dbReference type="Pfam" id="PF00440">
    <property type="entry name" value="TetR_N"/>
    <property type="match status" value="2"/>
</dbReference>
<dbReference type="Gene3D" id="1.10.357.10">
    <property type="entry name" value="Tetracycline Repressor, domain 2"/>
    <property type="match status" value="2"/>
</dbReference>
<dbReference type="InterPro" id="IPR009057">
    <property type="entry name" value="Homeodomain-like_sf"/>
</dbReference>
<accession>A0ABW1DF64</accession>
<gene>
    <name evidence="7" type="ORF">ACFPZ3_68575</name>
</gene>